<organism evidence="9 10">
    <name type="scientific">Pneumocystis murina (strain B123)</name>
    <name type="common">Mouse pneumocystis pneumonia agent</name>
    <name type="synonym">Pneumocystis carinii f. sp. muris</name>
    <dbReference type="NCBI Taxonomy" id="1069680"/>
    <lineage>
        <taxon>Eukaryota</taxon>
        <taxon>Fungi</taxon>
        <taxon>Dikarya</taxon>
        <taxon>Ascomycota</taxon>
        <taxon>Taphrinomycotina</taxon>
        <taxon>Pneumocystomycetes</taxon>
        <taxon>Pneumocystaceae</taxon>
        <taxon>Pneumocystis</taxon>
    </lineage>
</organism>
<reference evidence="10" key="1">
    <citation type="journal article" date="2016" name="Nat. Commun.">
        <title>Genome analysis of three Pneumocystis species reveals adaptation mechanisms to life exclusively in mammalian hosts.</title>
        <authorList>
            <person name="Ma L."/>
            <person name="Chen Z."/>
            <person name="Huang D.W."/>
            <person name="Kutty G."/>
            <person name="Ishihara M."/>
            <person name="Wang H."/>
            <person name="Abouelleil A."/>
            <person name="Bishop L."/>
            <person name="Davey E."/>
            <person name="Deng R."/>
            <person name="Deng X."/>
            <person name="Fan L."/>
            <person name="Fantoni G."/>
            <person name="Fitzgerald M."/>
            <person name="Gogineni E."/>
            <person name="Goldberg J.M."/>
            <person name="Handley G."/>
            <person name="Hu X."/>
            <person name="Huber C."/>
            <person name="Jiao X."/>
            <person name="Jones K."/>
            <person name="Levin J.Z."/>
            <person name="Liu Y."/>
            <person name="Macdonald P."/>
            <person name="Melnikov A."/>
            <person name="Raley C."/>
            <person name="Sassi M."/>
            <person name="Sherman B.T."/>
            <person name="Song X."/>
            <person name="Sykes S."/>
            <person name="Tran B."/>
            <person name="Walsh L."/>
            <person name="Xia Y."/>
            <person name="Yang J."/>
            <person name="Young S."/>
            <person name="Zeng Q."/>
            <person name="Zheng X."/>
            <person name="Stephens R."/>
            <person name="Nusbaum C."/>
            <person name="Birren B.W."/>
            <person name="Azadi P."/>
            <person name="Lempicki R.A."/>
            <person name="Cuomo C.A."/>
            <person name="Kovacs J.A."/>
        </authorList>
    </citation>
    <scope>NUCLEOTIDE SEQUENCE [LARGE SCALE GENOMIC DNA]</scope>
    <source>
        <strain evidence="10">B123</strain>
    </source>
</reference>
<keyword evidence="10" id="KW-1185">Reference proteome</keyword>
<feature type="region of interest" description="Disordered" evidence="5">
    <location>
        <begin position="1788"/>
        <end position="1809"/>
    </location>
</feature>
<evidence type="ECO:0000256" key="5">
    <source>
        <dbReference type="SAM" id="MobiDB-lite"/>
    </source>
</evidence>
<dbReference type="STRING" id="1069680.M7PHV6"/>
<dbReference type="GeneID" id="19895492"/>
<comment type="subcellular location">
    <subcellularLocation>
        <location evidence="1">Nucleus</location>
    </subcellularLocation>
</comment>
<dbReference type="GO" id="GO:0003729">
    <property type="term" value="F:mRNA binding"/>
    <property type="evidence" value="ECO:0007669"/>
    <property type="project" value="TreeGrafter"/>
</dbReference>
<dbReference type="GO" id="GO:0006406">
    <property type="term" value="P:mRNA export from nucleus"/>
    <property type="evidence" value="ECO:0007669"/>
    <property type="project" value="InterPro"/>
</dbReference>
<protein>
    <recommendedName>
        <fullName evidence="3">THO complex subunit 2</fullName>
    </recommendedName>
</protein>
<dbReference type="PANTHER" id="PTHR21597">
    <property type="entry name" value="THO2 PROTEIN"/>
    <property type="match status" value="1"/>
</dbReference>
<evidence type="ECO:0000313" key="9">
    <source>
        <dbReference type="EMBL" id="EMR10044.1"/>
    </source>
</evidence>
<sequence>MENKNIDDKFIEKKSNFRETDSVKDYILNCVKIAEVAIANNCLQELEHIIFDIFDSFIVKHNISEKIVSTILLDIKKLNISFNMEDICLDNIWLFQNDGHCSEISPDNILSSLTVLLKELLAVGLVSMEIARERLESNLLVLVSAILSHVNFTKKVIRINTSLLYKQTKFNLIREENEGYSKLIVEINSFLESDILNKDKDMISLGIKQIFNNITSLIGFFDLDSNKVLDILLTIASQNLIYHWKIFIELFSISSWWGFAESYYNLKDITSLEKRKKLDNILQKGIQTFFDDIHCHSGSKVASQLLGFKLKNYNSENIQENPESLFMLIALLVKYELVDIGDILPYLSSNDNMIWTEWKNFNSNLEEKAYRARGNALSMAGALTDDSISKDKGDKENSSKIESSEPYFSTSQNFYNQKVLFLKALLSVGALPQAVYMFSEFPFLSGPYPELADLLHKIVHHMISDIYNKISPLSGLSKNLRQSLFQEKKRPLDMRFRDSLVFTHFPRVKLTLDPLPVHITNDLLKKFFYEDDAMNLIPVCETYDDFHKIVIPLLRFSSLRIYRDIKLLCKICRIGRAQIKEECSSQKVKEAWKNVLRGFLLPALSMIQVNPGVVNEIYDLIRFYSYSERYAFYGEWNNVIYKIYPELKVKVVEVEKETKGILRRISKTNVRQFGRVLAKVSHSNPCIVFSVALNQIESYDNLVDVVVDAARYITIFGYDVLTFILLISLSNENKKRLKDDGTSIAHWLQGLASFCGRLFKRYSNMDPITVIFYIVNQLKISNTFDLIVLKELIAQMGGILPPTNLSESQLQSLAGGEYLKQIAMSLIYDSKIISSKSSSRLLRALVESNLAGPLLILIAQQRLVCIYRLKDSNAPLKLLANLLDECQNVLVQYVEFLTTNLDFSNFSKLVPTIPDMCLKYGIEPVVAFYIARTKINEEIKRYYANEDFKKNKERLIEEKENYEKKNYANIENSINPPPNQIVTNNDTNISNISEDLEEGEEIEDNTKILLQSRHNENLNISNKSLSNSVLVSLAESITEILPKTTWCYISPWFYVTFWQLQLYDIYVPINQYEIEMNKMKTVIHNIDQDRSDVNGSLKKKKEKDLIVQKIEKCQAELSFQMSSYENTRKRIFLEKDTWFPFASVSIESNGPGSLGSHRRIEVSNHLIQYCFLPRCLFSPNDSIYCAKFIRLIHSFGTPNFSTLTLYDRLFGDYLPSLLFICTQQEAENFGRFLEEILTDLSIWYKDEIVYNKEAKGIKNLPGFQKRWSFSFRDKPQEHINDEDMLQYEEFKRLMYKWHRKLNQVFKICLDSQEYMHIRNAIIVLEKISQCFPVVAWMGRALKDKVSFIIEQEKREDLKVRALGYRAKLIKGESKWMSINQFQKIDNFSGQNNLFNDSWTQVSTSSTSLTTPSENNYLINSDSFAKYNQNSKKSVDNNFKDFDSKNSVLSDKSSDKSKQYNRLYEDQDLIMNVKSNNEIKGDSVINASVNKLRIESIIDSGYINNGSLKKDDFDTKISNISQFNRDEQIKKNISIDKTENVEVHQIDDKMLLNYNVSAQSKTLNSNLKIHEILNNDDSNFDSEDLSVKNSFETKKIKAIEPIEWLHSDDKISEYKDIRNNVTPDFQKHSILEKDLSSITETSLKKIEKTDIEEKLSLSSENLIQRIIANDAESTNLSMTKTEHATRTYRKVPTESTDSVIYQNKIKASQDKIDSLTVHSRRRQVMITNELKEQSQSNNSLLFSKFKDIPKGPSLSRDKFSDSKTFSSREILHDETSDPFNRKISPIKTSEMGKSRDVSEQRKSYDYEPSSMRRSRMRFDMEKPFIKRNVDESFRTYSSGLESDSRRESFLKESLKETNLKSNREDRRIVTLINKDVYNREKDYVHEVGNSGYNREKIRDNDNFNERNRFFTNKDVNFMERNIGKTRSLRESKDNFEYREHTRESAMFRKHSRVSSIRQIGNRELNDTFKRRRTES</sequence>
<feature type="compositionally biased region" description="Basic and acidic residues" evidence="5">
    <location>
        <begin position="1789"/>
        <end position="1804"/>
    </location>
</feature>
<dbReference type="OrthoDB" id="29024at2759"/>
<evidence type="ECO:0000313" key="10">
    <source>
        <dbReference type="Proteomes" id="UP000011958"/>
    </source>
</evidence>
<evidence type="ECO:0000259" key="8">
    <source>
        <dbReference type="Pfam" id="PF16134"/>
    </source>
</evidence>
<dbReference type="InterPro" id="IPR040007">
    <property type="entry name" value="Tho2"/>
</dbReference>
<keyword evidence="4" id="KW-0539">Nucleus</keyword>
<dbReference type="InterPro" id="IPR032302">
    <property type="entry name" value="THOC2_N"/>
</dbReference>
<evidence type="ECO:0000256" key="3">
    <source>
        <dbReference type="ARBA" id="ARBA00019596"/>
    </source>
</evidence>
<comment type="caution">
    <text evidence="9">The sequence shown here is derived from an EMBL/GenBank/DDBJ whole genome shotgun (WGS) entry which is preliminary data.</text>
</comment>
<dbReference type="VEuPathDB" id="FungiDB:PNEG_01798"/>
<gene>
    <name evidence="9" type="ORF">PNEG_01798</name>
</gene>
<dbReference type="Pfam" id="PF16134">
    <property type="entry name" value="THOC2_N"/>
    <property type="match status" value="1"/>
</dbReference>
<accession>M7PHV6</accession>
<dbReference type="HOGENOM" id="CLU_000511_5_1_1"/>
<dbReference type="Pfam" id="PF11732">
    <property type="entry name" value="Thoc2"/>
    <property type="match status" value="1"/>
</dbReference>
<evidence type="ECO:0000259" key="7">
    <source>
        <dbReference type="Pfam" id="PF11732"/>
    </source>
</evidence>
<dbReference type="GO" id="GO:0006397">
    <property type="term" value="P:mRNA processing"/>
    <property type="evidence" value="ECO:0007669"/>
    <property type="project" value="InterPro"/>
</dbReference>
<feature type="domain" description="THO complex subunitTHOC2 C-terminal" evidence="6">
    <location>
        <begin position="1046"/>
        <end position="1368"/>
    </location>
</feature>
<evidence type="ECO:0000256" key="1">
    <source>
        <dbReference type="ARBA" id="ARBA00004123"/>
    </source>
</evidence>
<dbReference type="RefSeq" id="XP_007873766.1">
    <property type="nucleotide sequence ID" value="XM_007875575.1"/>
</dbReference>
<evidence type="ECO:0000256" key="4">
    <source>
        <dbReference type="ARBA" id="ARBA00023242"/>
    </source>
</evidence>
<dbReference type="PANTHER" id="PTHR21597:SF0">
    <property type="entry name" value="THO COMPLEX SUBUNIT 2"/>
    <property type="match status" value="1"/>
</dbReference>
<dbReference type="Pfam" id="PF11262">
    <property type="entry name" value="Tho2"/>
    <property type="match status" value="1"/>
</dbReference>
<proteinExistence type="inferred from homology"/>
<dbReference type="InterPro" id="IPR021726">
    <property type="entry name" value="THO_THOC2_N"/>
</dbReference>
<dbReference type="EMBL" id="AFWA02000008">
    <property type="protein sequence ID" value="EMR10044.1"/>
    <property type="molecule type" value="Genomic_DNA"/>
</dbReference>
<feature type="domain" description="THO complex subunit 2 N-terminal" evidence="8">
    <location>
        <begin position="42"/>
        <end position="675"/>
    </location>
</feature>
<evidence type="ECO:0000256" key="2">
    <source>
        <dbReference type="ARBA" id="ARBA00007857"/>
    </source>
</evidence>
<dbReference type="InterPro" id="IPR021418">
    <property type="entry name" value="THO_THOC2_C"/>
</dbReference>
<comment type="similarity">
    <text evidence="2">Belongs to the THOC2 family.</text>
</comment>
<feature type="domain" description="THO complex subunitTHOC2 N-terminal" evidence="7">
    <location>
        <begin position="677"/>
        <end position="752"/>
    </location>
</feature>
<evidence type="ECO:0000259" key="6">
    <source>
        <dbReference type="Pfam" id="PF11262"/>
    </source>
</evidence>
<dbReference type="GO" id="GO:0000445">
    <property type="term" value="C:THO complex part of transcription export complex"/>
    <property type="evidence" value="ECO:0007669"/>
    <property type="project" value="TreeGrafter"/>
</dbReference>
<dbReference type="eggNOG" id="KOG1874">
    <property type="taxonomic scope" value="Eukaryota"/>
</dbReference>
<dbReference type="Proteomes" id="UP000011958">
    <property type="component" value="Unassembled WGS sequence"/>
</dbReference>
<name>M7PHV6_PNEMU</name>